<reference evidence="1" key="1">
    <citation type="journal article" date="2025" name="Int. J. Syst. Evol. Microbiol.">
        <title>Inconstantimicrobium mannanitabidum sp. nov., a novel member of the family Clostridiaceae isolated from anoxic soil under the treatment of reductive soil disinfestation.</title>
        <authorList>
            <person name="Ueki A."/>
            <person name="Tonouchi A."/>
            <person name="Honma S."/>
            <person name="Kaku N."/>
            <person name="Ueki K."/>
        </authorList>
    </citation>
    <scope>NUCLEOTIDE SEQUENCE</scope>
    <source>
        <strain evidence="1">TW13</strain>
    </source>
</reference>
<dbReference type="Proteomes" id="UP001058074">
    <property type="component" value="Unassembled WGS sequence"/>
</dbReference>
<sequence length="600" mass="64615">MKKKRSLSIIMSLVMLFTLIIAPVSAKAETAKVYVRVEGLTQTIAEGYEDSTNALDAFEKLLKEKNIPYVVQDGQYGKYLSEVNGIKAGAMGGYDGWLYAVKDSKSIASGDVGIGSKTLKSGEGLVVYYGDFDKTAIVNNVTFSPAVPKAGEETTITLQNKSLDWNTNKEVVKAIKAATVEIDGKTYKTDDNGSIKLTLDKGTHDYKFSGYVDSKHVPTVLMDKGTFVLDGVNAPSIMYSDVNYNKVIDNTKVQKNIKETLAQTLTYVSKGKASNWAAFSLYKSNAKINEGFIDKLNESLKAGMDDMTPTELESAIVGVSALGYSPYDFNGQNLVKALFNKDINEYLNNDVIFGLLTYSSVNLPEEYKVKKSDLVNKLLAAYKKGWSWSGTGVDPDITAAAINALAPYYNGEKLQGVDNVKVKSIVNEAVSILSKAQLEDGNISGTYGASSETNAFVIMALTSIGVDPSEGAFAKSKGDLVSAFLSYKGDNGAFNHDASLKNNAYATEQALRALIVLDNFKSGATYNYYTSDINAKELKAYVVKNTDSKGTATTNTTVTNKNTTSKIAELPETGSPVDTTLLLVLAIGSIVAGVKIKRGA</sequence>
<evidence type="ECO:0000313" key="2">
    <source>
        <dbReference type="Proteomes" id="UP001058074"/>
    </source>
</evidence>
<accession>A0ACB5RDA8</accession>
<organism evidence="1 2">
    <name type="scientific">Inconstantimicrobium mannanitabidum</name>
    <dbReference type="NCBI Taxonomy" id="1604901"/>
    <lineage>
        <taxon>Bacteria</taxon>
        <taxon>Bacillati</taxon>
        <taxon>Bacillota</taxon>
        <taxon>Clostridia</taxon>
        <taxon>Eubacteriales</taxon>
        <taxon>Clostridiaceae</taxon>
        <taxon>Inconstantimicrobium</taxon>
    </lineage>
</organism>
<name>A0ACB5RDA8_9CLOT</name>
<evidence type="ECO:0000313" key="1">
    <source>
        <dbReference type="EMBL" id="GKX67033.1"/>
    </source>
</evidence>
<protein>
    <submittedName>
        <fullName evidence="1">Uncharacterized protein</fullName>
    </submittedName>
</protein>
<dbReference type="EMBL" id="BROD01000001">
    <property type="protein sequence ID" value="GKX67033.1"/>
    <property type="molecule type" value="Genomic_DNA"/>
</dbReference>
<gene>
    <name evidence="1" type="ORF">rsdtw13_22910</name>
</gene>
<proteinExistence type="predicted"/>
<comment type="caution">
    <text evidence="1">The sequence shown here is derived from an EMBL/GenBank/DDBJ whole genome shotgun (WGS) entry which is preliminary data.</text>
</comment>
<keyword evidence="2" id="KW-1185">Reference proteome</keyword>